<name>A0A382HR70_9ZZZZ</name>
<accession>A0A382HR70</accession>
<evidence type="ECO:0008006" key="3">
    <source>
        <dbReference type="Google" id="ProtNLM"/>
    </source>
</evidence>
<keyword evidence="1" id="KW-1133">Transmembrane helix</keyword>
<proteinExistence type="predicted"/>
<protein>
    <recommendedName>
        <fullName evidence="3">Spermidine synthase</fullName>
    </recommendedName>
</protein>
<reference evidence="2" key="1">
    <citation type="submission" date="2018-05" db="EMBL/GenBank/DDBJ databases">
        <authorList>
            <person name="Lanie J.A."/>
            <person name="Ng W.-L."/>
            <person name="Kazmierczak K.M."/>
            <person name="Andrzejewski T.M."/>
            <person name="Davidsen T.M."/>
            <person name="Wayne K.J."/>
            <person name="Tettelin H."/>
            <person name="Glass J.I."/>
            <person name="Rusch D."/>
            <person name="Podicherti R."/>
            <person name="Tsui H.-C.T."/>
            <person name="Winkler M.E."/>
        </authorList>
    </citation>
    <scope>NUCLEOTIDE SEQUENCE</scope>
</reference>
<organism evidence="2">
    <name type="scientific">marine metagenome</name>
    <dbReference type="NCBI Taxonomy" id="408172"/>
    <lineage>
        <taxon>unclassified sequences</taxon>
        <taxon>metagenomes</taxon>
        <taxon>ecological metagenomes</taxon>
    </lineage>
</organism>
<evidence type="ECO:0000256" key="1">
    <source>
        <dbReference type="SAM" id="Phobius"/>
    </source>
</evidence>
<keyword evidence="1" id="KW-0812">Transmembrane</keyword>
<feature type="non-terminal residue" evidence="2">
    <location>
        <position position="125"/>
    </location>
</feature>
<evidence type="ECO:0000313" key="2">
    <source>
        <dbReference type="EMBL" id="SVB89836.1"/>
    </source>
</evidence>
<dbReference type="AlphaFoldDB" id="A0A382HR70"/>
<keyword evidence="1" id="KW-0472">Membrane</keyword>
<dbReference type="NCBIfam" id="NF037959">
    <property type="entry name" value="MFS_SpdSyn"/>
    <property type="match status" value="1"/>
</dbReference>
<feature type="transmembrane region" description="Helical" evidence="1">
    <location>
        <begin position="22"/>
        <end position="42"/>
    </location>
</feature>
<dbReference type="PROSITE" id="PS51257">
    <property type="entry name" value="PROKAR_LIPOPROTEIN"/>
    <property type="match status" value="1"/>
</dbReference>
<sequence>MAKRTEPAPVIEPEMSTGLRRFVYGTAAITGACVLIVEILGAKMLSPYFGTSHFVWTAQIAVTLLALAVGYYLGGRWVDHSPRLGNIYLAILGAAVYLAATVPLVRGVSFACLKMDLALGSLLAS</sequence>
<gene>
    <name evidence="2" type="ORF">METZ01_LOCUS242690</name>
</gene>
<feature type="transmembrane region" description="Helical" evidence="1">
    <location>
        <begin position="54"/>
        <end position="73"/>
    </location>
</feature>
<dbReference type="EMBL" id="UINC01062839">
    <property type="protein sequence ID" value="SVB89836.1"/>
    <property type="molecule type" value="Genomic_DNA"/>
</dbReference>
<feature type="transmembrane region" description="Helical" evidence="1">
    <location>
        <begin position="85"/>
        <end position="105"/>
    </location>
</feature>